<evidence type="ECO:0000256" key="1">
    <source>
        <dbReference type="ARBA" id="ARBA00004123"/>
    </source>
</evidence>
<comment type="subcellular location">
    <subcellularLocation>
        <location evidence="1 8 9">Nucleus</location>
    </subcellularLocation>
</comment>
<dbReference type="PRINTS" id="PR00024">
    <property type="entry name" value="HOMEOBOX"/>
</dbReference>
<evidence type="ECO:0000256" key="10">
    <source>
        <dbReference type="SAM" id="MobiDB-lite"/>
    </source>
</evidence>
<dbReference type="PROSITE" id="PS50071">
    <property type="entry name" value="HOMEOBOX_2"/>
    <property type="match status" value="1"/>
</dbReference>
<comment type="caution">
    <text evidence="12">The sequence shown here is derived from an EMBL/GenBank/DDBJ whole genome shotgun (WGS) entry which is preliminary data.</text>
</comment>
<dbReference type="InterPro" id="IPR020479">
    <property type="entry name" value="HD_metazoa"/>
</dbReference>
<comment type="similarity">
    <text evidence="5">Belongs to the NK-3 homeobox family.</text>
</comment>
<feature type="region of interest" description="Disordered" evidence="10">
    <location>
        <begin position="19"/>
        <end position="147"/>
    </location>
</feature>
<dbReference type="CDD" id="cd00086">
    <property type="entry name" value="homeodomain"/>
    <property type="match status" value="1"/>
</dbReference>
<evidence type="ECO:0000256" key="2">
    <source>
        <dbReference type="ARBA" id="ARBA00023125"/>
    </source>
</evidence>
<dbReference type="PANTHER" id="PTHR24340:SF34">
    <property type="entry name" value="HOMEOBOX PROTEIN NKX-3.2"/>
    <property type="match status" value="1"/>
</dbReference>
<dbReference type="EMBL" id="BEZZ01000739">
    <property type="protein sequence ID" value="GCC35744.1"/>
    <property type="molecule type" value="Genomic_DNA"/>
</dbReference>
<keyword evidence="2 8" id="KW-0238">DNA-binding</keyword>
<dbReference type="InterPro" id="IPR017970">
    <property type="entry name" value="Homeobox_CS"/>
</dbReference>
<protein>
    <recommendedName>
        <fullName evidence="6">Homeobox protein Nkx-3.2</fullName>
    </recommendedName>
    <alternativeName>
        <fullName evidence="7">Bagpipe homeobox protein homolog 1</fullName>
    </alternativeName>
</protein>
<keyword evidence="4 8" id="KW-0539">Nucleus</keyword>
<feature type="domain" description="Homeobox" evidence="11">
    <location>
        <begin position="140"/>
        <end position="200"/>
    </location>
</feature>
<dbReference type="InterPro" id="IPR009057">
    <property type="entry name" value="Homeodomain-like_sf"/>
</dbReference>
<dbReference type="GO" id="GO:0005634">
    <property type="term" value="C:nucleus"/>
    <property type="evidence" value="ECO:0007669"/>
    <property type="project" value="UniProtKB-SubCell"/>
</dbReference>
<name>A0A401SZC1_CHIPU</name>
<evidence type="ECO:0000256" key="7">
    <source>
        <dbReference type="ARBA" id="ARBA00081047"/>
    </source>
</evidence>
<dbReference type="InterPro" id="IPR050394">
    <property type="entry name" value="Homeobox_NK-like"/>
</dbReference>
<dbReference type="AlphaFoldDB" id="A0A401SZC1"/>
<dbReference type="GO" id="GO:0000978">
    <property type="term" value="F:RNA polymerase II cis-regulatory region sequence-specific DNA binding"/>
    <property type="evidence" value="ECO:0007669"/>
    <property type="project" value="TreeGrafter"/>
</dbReference>
<dbReference type="PROSITE" id="PS00027">
    <property type="entry name" value="HOMEOBOX_1"/>
    <property type="match status" value="1"/>
</dbReference>
<dbReference type="GO" id="GO:0030154">
    <property type="term" value="P:cell differentiation"/>
    <property type="evidence" value="ECO:0007669"/>
    <property type="project" value="TreeGrafter"/>
</dbReference>
<dbReference type="FunFam" id="1.10.10.60:FF:000225">
    <property type="entry name" value="NK3 homeobox 2"/>
    <property type="match status" value="1"/>
</dbReference>
<organism evidence="12 13">
    <name type="scientific">Chiloscyllium punctatum</name>
    <name type="common">Brownbanded bambooshark</name>
    <name type="synonym">Hemiscyllium punctatum</name>
    <dbReference type="NCBI Taxonomy" id="137246"/>
    <lineage>
        <taxon>Eukaryota</taxon>
        <taxon>Metazoa</taxon>
        <taxon>Chordata</taxon>
        <taxon>Craniata</taxon>
        <taxon>Vertebrata</taxon>
        <taxon>Chondrichthyes</taxon>
        <taxon>Elasmobranchii</taxon>
        <taxon>Galeomorphii</taxon>
        <taxon>Galeoidea</taxon>
        <taxon>Orectolobiformes</taxon>
        <taxon>Hemiscylliidae</taxon>
        <taxon>Chiloscyllium</taxon>
    </lineage>
</organism>
<dbReference type="Proteomes" id="UP000287033">
    <property type="component" value="Unassembled WGS sequence"/>
</dbReference>
<sequence>MTVQGGSLTPFTIQDILTRGTDARLTQNTLKTDSHPPCPPSKGEGERPTPLIVLRIDQDRGKDTLTSGSVQEPHRQPATEGEPGPRSNERGHLDAEPLNEESGEANSWENSAEKFDRDGDRQGGTDDEDKPDKADQPSRSGKKRSRAAFSHAQVFELERRFNHQRYLSGPERADLAAALKLTETQVKIWFQNRRYKTKKRQMAAELVVNSAPTAAKKVAVRVLVRDNQRQYSPDELASPHLLSLYQAYQYYPYMYCLPAWPPNLIPLCGGTH</sequence>
<proteinExistence type="inferred from homology"/>
<evidence type="ECO:0000259" key="11">
    <source>
        <dbReference type="PROSITE" id="PS50071"/>
    </source>
</evidence>
<evidence type="ECO:0000256" key="6">
    <source>
        <dbReference type="ARBA" id="ARBA00067519"/>
    </source>
</evidence>
<accession>A0A401SZC1</accession>
<keyword evidence="13" id="KW-1185">Reference proteome</keyword>
<dbReference type="STRING" id="137246.A0A401SZC1"/>
<keyword evidence="3 8" id="KW-0371">Homeobox</keyword>
<dbReference type="SMART" id="SM00389">
    <property type="entry name" value="HOX"/>
    <property type="match status" value="1"/>
</dbReference>
<dbReference type="OMA" id="WENSAEK"/>
<feature type="DNA-binding region" description="Homeobox" evidence="8">
    <location>
        <begin position="142"/>
        <end position="201"/>
    </location>
</feature>
<dbReference type="Pfam" id="PF00046">
    <property type="entry name" value="Homeodomain"/>
    <property type="match status" value="1"/>
</dbReference>
<dbReference type="OrthoDB" id="6159439at2759"/>
<feature type="compositionally biased region" description="Basic and acidic residues" evidence="10">
    <location>
        <begin position="111"/>
        <end position="136"/>
    </location>
</feature>
<dbReference type="Gene3D" id="1.10.10.60">
    <property type="entry name" value="Homeodomain-like"/>
    <property type="match status" value="1"/>
</dbReference>
<gene>
    <name evidence="12" type="ORF">chiPu_0014232</name>
</gene>
<evidence type="ECO:0000313" key="13">
    <source>
        <dbReference type="Proteomes" id="UP000287033"/>
    </source>
</evidence>
<evidence type="ECO:0000256" key="4">
    <source>
        <dbReference type="ARBA" id="ARBA00023242"/>
    </source>
</evidence>
<dbReference type="InterPro" id="IPR001356">
    <property type="entry name" value="HD"/>
</dbReference>
<evidence type="ECO:0000256" key="3">
    <source>
        <dbReference type="ARBA" id="ARBA00023155"/>
    </source>
</evidence>
<evidence type="ECO:0000313" key="12">
    <source>
        <dbReference type="EMBL" id="GCC35744.1"/>
    </source>
</evidence>
<dbReference type="SUPFAM" id="SSF46689">
    <property type="entry name" value="Homeodomain-like"/>
    <property type="match status" value="1"/>
</dbReference>
<evidence type="ECO:0000256" key="9">
    <source>
        <dbReference type="RuleBase" id="RU000682"/>
    </source>
</evidence>
<reference evidence="12 13" key="1">
    <citation type="journal article" date="2018" name="Nat. Ecol. Evol.">
        <title>Shark genomes provide insights into elasmobranch evolution and the origin of vertebrates.</title>
        <authorList>
            <person name="Hara Y"/>
            <person name="Yamaguchi K"/>
            <person name="Onimaru K"/>
            <person name="Kadota M"/>
            <person name="Koyanagi M"/>
            <person name="Keeley SD"/>
            <person name="Tatsumi K"/>
            <person name="Tanaka K"/>
            <person name="Motone F"/>
            <person name="Kageyama Y"/>
            <person name="Nozu R"/>
            <person name="Adachi N"/>
            <person name="Nishimura O"/>
            <person name="Nakagawa R"/>
            <person name="Tanegashima C"/>
            <person name="Kiyatake I"/>
            <person name="Matsumoto R"/>
            <person name="Murakumo K"/>
            <person name="Nishida K"/>
            <person name="Terakita A"/>
            <person name="Kuratani S"/>
            <person name="Sato K"/>
            <person name="Hyodo S Kuraku.S."/>
        </authorList>
    </citation>
    <scope>NUCLEOTIDE SEQUENCE [LARGE SCALE GENOMIC DNA]</scope>
</reference>
<dbReference type="GO" id="GO:0001501">
    <property type="term" value="P:skeletal system development"/>
    <property type="evidence" value="ECO:0007669"/>
    <property type="project" value="UniProtKB-ARBA"/>
</dbReference>
<dbReference type="GO" id="GO:0000981">
    <property type="term" value="F:DNA-binding transcription factor activity, RNA polymerase II-specific"/>
    <property type="evidence" value="ECO:0007669"/>
    <property type="project" value="InterPro"/>
</dbReference>
<dbReference type="PANTHER" id="PTHR24340">
    <property type="entry name" value="HOMEOBOX PROTEIN NKX"/>
    <property type="match status" value="1"/>
</dbReference>
<evidence type="ECO:0000256" key="5">
    <source>
        <dbReference type="ARBA" id="ARBA00061541"/>
    </source>
</evidence>
<evidence type="ECO:0000256" key="8">
    <source>
        <dbReference type="PROSITE-ProRule" id="PRU00108"/>
    </source>
</evidence>